<name>A0A9W7L3M0_9STRA</name>
<dbReference type="Proteomes" id="UP001165065">
    <property type="component" value="Unassembled WGS sequence"/>
</dbReference>
<organism evidence="1 2">
    <name type="scientific">Triparma columacea</name>
    <dbReference type="NCBI Taxonomy" id="722753"/>
    <lineage>
        <taxon>Eukaryota</taxon>
        <taxon>Sar</taxon>
        <taxon>Stramenopiles</taxon>
        <taxon>Ochrophyta</taxon>
        <taxon>Bolidophyceae</taxon>
        <taxon>Parmales</taxon>
        <taxon>Triparmaceae</taxon>
        <taxon>Triparma</taxon>
    </lineage>
</organism>
<dbReference type="EMBL" id="BRYA01000625">
    <property type="protein sequence ID" value="GMI26233.1"/>
    <property type="molecule type" value="Genomic_DNA"/>
</dbReference>
<dbReference type="OrthoDB" id="88488at2759"/>
<dbReference type="AlphaFoldDB" id="A0A9W7L3M0"/>
<sequence length="321" mass="35793">MKNKYIIPPVVLTSKGNIDRTIKHGGKSIRIAAKSPSSTHVDQAEHADSNFPGFWCGIAAERVPFAALVSIEENTALRVEGRLIPVPPSYILIFRGDVVHQGIEFPLANRRIHMYVDSKEGMLGRDMIKGRRDKTFFPAVPGRYECEDGRVFRTFKGLKQHYDRNHKEDYEGIDNGSGIKVEGRVEINHMDDNGHDNGIAIGGRVEILDAEKWWPATIVFVRKNGNVNVVWDVDGSESIDVNLKKVRLIGGERKHAEVQDNNGIDNGIALGGRVEVKDANKWWPATIVFVRKNGNVNVVWDVDGSESIDVNLRKVRLIGGA</sequence>
<accession>A0A9W7L3M0</accession>
<comment type="caution">
    <text evidence="1">The sequence shown here is derived from an EMBL/GenBank/DDBJ whole genome shotgun (WGS) entry which is preliminary data.</text>
</comment>
<protein>
    <submittedName>
        <fullName evidence="1">Uncharacterized protein</fullName>
    </submittedName>
</protein>
<keyword evidence="2" id="KW-1185">Reference proteome</keyword>
<evidence type="ECO:0000313" key="1">
    <source>
        <dbReference type="EMBL" id="GMI26233.1"/>
    </source>
</evidence>
<proteinExistence type="predicted"/>
<evidence type="ECO:0000313" key="2">
    <source>
        <dbReference type="Proteomes" id="UP001165065"/>
    </source>
</evidence>
<reference evidence="2" key="1">
    <citation type="journal article" date="2023" name="Commun. Biol.">
        <title>Genome analysis of Parmales, the sister group of diatoms, reveals the evolutionary specialization of diatoms from phago-mixotrophs to photoautotrophs.</title>
        <authorList>
            <person name="Ban H."/>
            <person name="Sato S."/>
            <person name="Yoshikawa S."/>
            <person name="Yamada K."/>
            <person name="Nakamura Y."/>
            <person name="Ichinomiya M."/>
            <person name="Sato N."/>
            <person name="Blanc-Mathieu R."/>
            <person name="Endo H."/>
            <person name="Kuwata A."/>
            <person name="Ogata H."/>
        </authorList>
    </citation>
    <scope>NUCLEOTIDE SEQUENCE [LARGE SCALE GENOMIC DNA]</scope>
</reference>
<gene>
    <name evidence="1" type="ORF">TrCOL_g3043</name>
</gene>